<name>A0ABP7V6P5_9ACTN</name>
<dbReference type="RefSeq" id="WP_344941878.1">
    <property type="nucleotide sequence ID" value="NZ_BAAAZG010000002.1"/>
</dbReference>
<evidence type="ECO:0000313" key="2">
    <source>
        <dbReference type="EMBL" id="GAA4060742.1"/>
    </source>
</evidence>
<gene>
    <name evidence="2" type="ORF">GCM10022214_11970</name>
</gene>
<keyword evidence="3" id="KW-1185">Reference proteome</keyword>
<dbReference type="EMBL" id="BAAAZG010000002">
    <property type="protein sequence ID" value="GAA4060742.1"/>
    <property type="molecule type" value="Genomic_DNA"/>
</dbReference>
<dbReference type="SUPFAM" id="SSF102588">
    <property type="entry name" value="LmbE-like"/>
    <property type="match status" value="1"/>
</dbReference>
<keyword evidence="1" id="KW-0862">Zinc</keyword>
<accession>A0ABP7V6P5</accession>
<dbReference type="Gene3D" id="3.40.50.10320">
    <property type="entry name" value="LmbE-like"/>
    <property type="match status" value="1"/>
</dbReference>
<proteinExistence type="predicted"/>
<protein>
    <submittedName>
        <fullName evidence="2">PIG-L family deacetylase</fullName>
    </submittedName>
</protein>
<evidence type="ECO:0000313" key="3">
    <source>
        <dbReference type="Proteomes" id="UP001500683"/>
    </source>
</evidence>
<dbReference type="InterPro" id="IPR003737">
    <property type="entry name" value="GlcNAc_PI_deacetylase-related"/>
</dbReference>
<dbReference type="InterPro" id="IPR024078">
    <property type="entry name" value="LmbE-like_dom_sf"/>
</dbReference>
<comment type="caution">
    <text evidence="2">The sequence shown here is derived from an EMBL/GenBank/DDBJ whole genome shotgun (WGS) entry which is preliminary data.</text>
</comment>
<dbReference type="Pfam" id="PF02585">
    <property type="entry name" value="PIG-L"/>
    <property type="match status" value="1"/>
</dbReference>
<dbReference type="Proteomes" id="UP001500683">
    <property type="component" value="Unassembled WGS sequence"/>
</dbReference>
<reference evidence="3" key="1">
    <citation type="journal article" date="2019" name="Int. J. Syst. Evol. Microbiol.">
        <title>The Global Catalogue of Microorganisms (GCM) 10K type strain sequencing project: providing services to taxonomists for standard genome sequencing and annotation.</title>
        <authorList>
            <consortium name="The Broad Institute Genomics Platform"/>
            <consortium name="The Broad Institute Genome Sequencing Center for Infectious Disease"/>
            <person name="Wu L."/>
            <person name="Ma J."/>
        </authorList>
    </citation>
    <scope>NUCLEOTIDE SEQUENCE [LARGE SCALE GENOMIC DNA]</scope>
    <source>
        <strain evidence="3">JCM 16702</strain>
    </source>
</reference>
<sequence>MIGRNAPGRVVALSPHFDDALMSVGGLLAALDAPVTVVTVHGGVPPDGTASEWDRLCGFASGAEAARARALEDRRACGVIGADPVHLAYPDGIYGAPSSLDALTEVIERLVTEDALVLVPAAVCRHADHHRTRDAALAALAGLDADVWLYADQPYAGRSRHWGGPGAESLADDVWRDRMAPAVTRFGLAEARTVRLTARDWAVKHRAVLAYASQLVPLATYAGHFLAFEGPLNTELVWRVGARPVAARPVREERTEAR</sequence>
<organism evidence="2 3">
    <name type="scientific">Actinomadura miaoliensis</name>
    <dbReference type="NCBI Taxonomy" id="430685"/>
    <lineage>
        <taxon>Bacteria</taxon>
        <taxon>Bacillati</taxon>
        <taxon>Actinomycetota</taxon>
        <taxon>Actinomycetes</taxon>
        <taxon>Streptosporangiales</taxon>
        <taxon>Thermomonosporaceae</taxon>
        <taxon>Actinomadura</taxon>
    </lineage>
</organism>
<evidence type="ECO:0000256" key="1">
    <source>
        <dbReference type="ARBA" id="ARBA00022833"/>
    </source>
</evidence>